<dbReference type="InterPro" id="IPR022409">
    <property type="entry name" value="PKD/Chitinase_dom"/>
</dbReference>
<proteinExistence type="predicted"/>
<dbReference type="Pfam" id="PF18911">
    <property type="entry name" value="PKD_4"/>
    <property type="match status" value="2"/>
</dbReference>
<feature type="signal peptide" evidence="1">
    <location>
        <begin position="1"/>
        <end position="25"/>
    </location>
</feature>
<evidence type="ECO:0000259" key="3">
    <source>
        <dbReference type="PROSITE" id="PS50835"/>
    </source>
</evidence>
<dbReference type="InterPro" id="IPR013783">
    <property type="entry name" value="Ig-like_fold"/>
</dbReference>
<dbReference type="SUPFAM" id="SSF63829">
    <property type="entry name" value="Calcium-dependent phosphotriesterase"/>
    <property type="match status" value="1"/>
</dbReference>
<keyword evidence="1" id="KW-0732">Signal</keyword>
<keyword evidence="5" id="KW-1185">Reference proteome</keyword>
<dbReference type="Proteomes" id="UP001610063">
    <property type="component" value="Unassembled WGS sequence"/>
</dbReference>
<gene>
    <name evidence="4" type="ORF">ACHKAR_21095</name>
</gene>
<dbReference type="SMART" id="SM00089">
    <property type="entry name" value="PKD"/>
    <property type="match status" value="2"/>
</dbReference>
<sequence length="1409" mass="152183">MSKILRSGVIKFILCFFMVPSAVVAQNITETQWYFGNSPDAFVMDKNGRTPNIVDNQVTPFGTNGSTVISDQEKGNLLFYSDGEIIYDNTHQALPGLGAATLSADLTKIQPVVSCPFPDGTPQYYIFTNTGSAVEFTVVDASLPGNSTILQFPLGDVSGAINQPTGLNNPGELMKILESADGQRYWLVTQEATTLNFQVTEINSTGLGATTSYDVFPAALPRFQATALAIKTDTTGTYVAASPKNANRNTILLDFDPLTGALAFNQQVIGSGFDDSGISVIYDTEWSNDGSKLYISRTGDDTNQGNIYQIDFADTVNANPPVTPILNNAYFRSYGLKRAIDGNIYHLYQRNSTAPFILGRINRPDSAAAIGVFYDSLVFSNNFNGTQFPEFAPAYMPTNFFTMSFTYLDSCVESATKFIALVDPLPNNYFWNFGDGTGSVGPAPIHTYDLASGYFVTLTAELNGTFQSVTLPVDILPGDSAVDLGNDTTICVDETLMLDAGDGISYLWSTGELTQTIEVDTAGTYWVEVTGPSGCTSFDDIVVTEYGVQRQVFNQWYFGEMAGLDFNSNPPAPLLDGMIFSEEGCATMSDDNGQLLFYTNGSTVWNKDHLVMANGQGIGGDSTAAQSSIILPFPDDNTMFYIFTTEEVYGDFTFNLKMSIVDMKKDTARGQVLVKNIPIIECSTERVTASGFGGTPWLLAHEYGNNNFRAYQINTNGVIGAIHSSAGEPHVFQSEPRATGYMKFSPAGDLVAVVVPGSPNYIDLLNFDLTTGQVSNSRLIDIEEAGEAYGLEFSGDGLKLYVTTTGVNSKLIQYDLDSINSQNPAADIQATKFDGYGATLPGYGALQRGPNGVIYLAIDGQTQIGSISSPGGNDLTASYQETNTDLGGRTSRLGLPNFTQQITAAPQQPGITTEVACAGQPTSFTAVGRDSSIETYSWDFGDTTGVVTDQSPQHTYLNPGTYIVQLTLSNRCDMDSVLRDTVEVFNIPLLPTVPTDTALCGGPVTLFAWDTDDPGLNYYWSSGDTTRAVTFTAPTIVNVAIINDDGCSSDTLTVFIGEDESFIDLGPDRLICQNDTLILDSNDPGPNYTWYRDGVVVGDQRTQLVASGSPGDFLYAVEVINDFSGCIYRDTIQITVQGGPQAIQSNILTPDCGQANGSFTLDISTTGNYSYALSGPVTAGPLNFDGPGTTPAFTGLPAGTYTSTVTNTVTGCSTDEIVLLEDNAPFEMEAVGENACALTGDISVRFSNRIPARVEINVVNEAGNNVFSSTETLTRSTFTINDLDSGLYFVEVRDTNPPNCIQSDTVRLSVSDECYRTIFVPNAFSPNGNGANDEWFAFPNEFVDQFQVYVFNRWGDLVFYSNNKSFRWDGSFAGGEVPMGTYAYRMLFTSTLEPEKGTFEQYGSVTVVK</sequence>
<dbReference type="PROSITE" id="PS50835">
    <property type="entry name" value="IG_LIKE"/>
    <property type="match status" value="1"/>
</dbReference>
<name>A0ABW7NEK0_9BACT</name>
<feature type="domain" description="Ig-like" evidence="3">
    <location>
        <begin position="1034"/>
        <end position="1094"/>
    </location>
</feature>
<organism evidence="4 5">
    <name type="scientific">Marinoscillum luteum</name>
    <dbReference type="NCBI Taxonomy" id="861051"/>
    <lineage>
        <taxon>Bacteria</taxon>
        <taxon>Pseudomonadati</taxon>
        <taxon>Bacteroidota</taxon>
        <taxon>Cytophagia</taxon>
        <taxon>Cytophagales</taxon>
        <taxon>Reichenbachiellaceae</taxon>
        <taxon>Marinoscillum</taxon>
    </lineage>
</organism>
<dbReference type="InterPro" id="IPR000601">
    <property type="entry name" value="PKD_dom"/>
</dbReference>
<dbReference type="PANTHER" id="PTHR36842:SF1">
    <property type="entry name" value="PROTEIN TOLB"/>
    <property type="match status" value="1"/>
</dbReference>
<feature type="domain" description="PKD" evidence="2">
    <location>
        <begin position="426"/>
        <end position="460"/>
    </location>
</feature>
<dbReference type="EMBL" id="JBIPKE010000020">
    <property type="protein sequence ID" value="MFH6985964.1"/>
    <property type="molecule type" value="Genomic_DNA"/>
</dbReference>
<evidence type="ECO:0000313" key="5">
    <source>
        <dbReference type="Proteomes" id="UP001610063"/>
    </source>
</evidence>
<feature type="chain" id="PRO_5046245066" evidence="1">
    <location>
        <begin position="26"/>
        <end position="1409"/>
    </location>
</feature>
<dbReference type="Pfam" id="PF13585">
    <property type="entry name" value="CHU_C"/>
    <property type="match status" value="1"/>
</dbReference>
<evidence type="ECO:0000259" key="2">
    <source>
        <dbReference type="PROSITE" id="PS50093"/>
    </source>
</evidence>
<dbReference type="NCBIfam" id="TIGR04131">
    <property type="entry name" value="Bac_Flav_CTERM"/>
    <property type="match status" value="1"/>
</dbReference>
<reference evidence="4 5" key="1">
    <citation type="journal article" date="2013" name="Int. J. Syst. Evol. Microbiol.">
        <title>Marinoscillum luteum sp. nov., isolated from marine sediment.</title>
        <authorList>
            <person name="Cha I.T."/>
            <person name="Park S.J."/>
            <person name="Kim S.J."/>
            <person name="Kim J.G."/>
            <person name="Jung M.Y."/>
            <person name="Shin K.S."/>
            <person name="Kwon K.K."/>
            <person name="Yang S.H."/>
            <person name="Seo Y.S."/>
            <person name="Rhee S.K."/>
        </authorList>
    </citation>
    <scope>NUCLEOTIDE SEQUENCE [LARGE SCALE GENOMIC DNA]</scope>
    <source>
        <strain evidence="4 5">KCTC 23939</strain>
    </source>
</reference>
<dbReference type="PROSITE" id="PS50093">
    <property type="entry name" value="PKD"/>
    <property type="match status" value="2"/>
</dbReference>
<protein>
    <submittedName>
        <fullName evidence="4">PKD domain-containing protein</fullName>
    </submittedName>
</protein>
<evidence type="ECO:0000313" key="4">
    <source>
        <dbReference type="EMBL" id="MFH6985964.1"/>
    </source>
</evidence>
<dbReference type="InterPro" id="IPR026341">
    <property type="entry name" value="T9SS_type_B"/>
</dbReference>
<comment type="caution">
    <text evidence="4">The sequence shown here is derived from an EMBL/GenBank/DDBJ whole genome shotgun (WGS) entry which is preliminary data.</text>
</comment>
<dbReference type="Gene3D" id="2.60.40.10">
    <property type="entry name" value="Immunoglobulins"/>
    <property type="match status" value="2"/>
</dbReference>
<dbReference type="RefSeq" id="WP_395419436.1">
    <property type="nucleotide sequence ID" value="NZ_JBIPKE010000020.1"/>
</dbReference>
<dbReference type="CDD" id="cd00146">
    <property type="entry name" value="PKD"/>
    <property type="match status" value="2"/>
</dbReference>
<dbReference type="InterPro" id="IPR007110">
    <property type="entry name" value="Ig-like_dom"/>
</dbReference>
<dbReference type="PANTHER" id="PTHR36842">
    <property type="entry name" value="PROTEIN TOLB HOMOLOG"/>
    <property type="match status" value="1"/>
</dbReference>
<dbReference type="InterPro" id="IPR035986">
    <property type="entry name" value="PKD_dom_sf"/>
</dbReference>
<accession>A0ABW7NEK0</accession>
<dbReference type="SUPFAM" id="SSF49299">
    <property type="entry name" value="PKD domain"/>
    <property type="match status" value="2"/>
</dbReference>
<feature type="domain" description="PKD" evidence="2">
    <location>
        <begin position="905"/>
        <end position="970"/>
    </location>
</feature>
<evidence type="ECO:0000256" key="1">
    <source>
        <dbReference type="SAM" id="SignalP"/>
    </source>
</evidence>